<dbReference type="Proteomes" id="UP000789342">
    <property type="component" value="Unassembled WGS sequence"/>
</dbReference>
<dbReference type="OrthoDB" id="2426094at2759"/>
<proteinExistence type="predicted"/>
<reference evidence="1" key="1">
    <citation type="submission" date="2021-06" db="EMBL/GenBank/DDBJ databases">
        <authorList>
            <person name="Kallberg Y."/>
            <person name="Tangrot J."/>
            <person name="Rosling A."/>
        </authorList>
    </citation>
    <scope>NUCLEOTIDE SEQUENCE</scope>
    <source>
        <strain evidence="1">CL551</strain>
    </source>
</reference>
<keyword evidence="2" id="KW-1185">Reference proteome</keyword>
<name>A0A9N8Z021_9GLOM</name>
<dbReference type="AlphaFoldDB" id="A0A9N8Z021"/>
<sequence>MEPHGWILSFNEYYIEDGAKEKWEEQLYELHYQFMAHPRQDLFGPGIHEDGTIWWHTQLPVRVNYKMASEIKFLLHYATEYTLFTKIWMAGGTVEKEIADKGWHFVKKKRPAVSLEKKLLQDNL</sequence>
<protein>
    <submittedName>
        <fullName evidence="1">2913_t:CDS:1</fullName>
    </submittedName>
</protein>
<gene>
    <name evidence="1" type="ORF">AMORRO_LOCUS1536</name>
</gene>
<evidence type="ECO:0000313" key="1">
    <source>
        <dbReference type="EMBL" id="CAG8463948.1"/>
    </source>
</evidence>
<dbReference type="EMBL" id="CAJVPV010000579">
    <property type="protein sequence ID" value="CAG8463948.1"/>
    <property type="molecule type" value="Genomic_DNA"/>
</dbReference>
<evidence type="ECO:0000313" key="2">
    <source>
        <dbReference type="Proteomes" id="UP000789342"/>
    </source>
</evidence>
<organism evidence="1 2">
    <name type="scientific">Acaulospora morrowiae</name>
    <dbReference type="NCBI Taxonomy" id="94023"/>
    <lineage>
        <taxon>Eukaryota</taxon>
        <taxon>Fungi</taxon>
        <taxon>Fungi incertae sedis</taxon>
        <taxon>Mucoromycota</taxon>
        <taxon>Glomeromycotina</taxon>
        <taxon>Glomeromycetes</taxon>
        <taxon>Diversisporales</taxon>
        <taxon>Acaulosporaceae</taxon>
        <taxon>Acaulospora</taxon>
    </lineage>
</organism>
<accession>A0A9N8Z021</accession>
<comment type="caution">
    <text evidence="1">The sequence shown here is derived from an EMBL/GenBank/DDBJ whole genome shotgun (WGS) entry which is preliminary data.</text>
</comment>